<evidence type="ECO:0000313" key="1">
    <source>
        <dbReference type="EMBL" id="SFN06317.1"/>
    </source>
</evidence>
<keyword evidence="1" id="KW-0456">Lyase</keyword>
<accession>A0A1I4VZ59</accession>
<dbReference type="InterPro" id="IPR040442">
    <property type="entry name" value="Pyrv_kinase-like_dom_sf"/>
</dbReference>
<organism evidence="1 2">
    <name type="scientific">Algoriella xinjiangensis</name>
    <dbReference type="NCBI Taxonomy" id="684065"/>
    <lineage>
        <taxon>Bacteria</taxon>
        <taxon>Pseudomonadati</taxon>
        <taxon>Bacteroidota</taxon>
        <taxon>Flavobacteriia</taxon>
        <taxon>Flavobacteriales</taxon>
        <taxon>Weeksellaceae</taxon>
        <taxon>Algoriella</taxon>
    </lineage>
</organism>
<protein>
    <submittedName>
        <fullName evidence="1">2-Methylisocitrate lyase, PEP mutase family</fullName>
    </submittedName>
</protein>
<dbReference type="EMBL" id="FOUZ01000006">
    <property type="protein sequence ID" value="SFN06317.1"/>
    <property type="molecule type" value="Genomic_DNA"/>
</dbReference>
<dbReference type="InterPro" id="IPR015813">
    <property type="entry name" value="Pyrv/PenolPyrv_kinase-like_dom"/>
</dbReference>
<gene>
    <name evidence="1" type="ORF">SAMN05421738_10650</name>
</gene>
<dbReference type="CDD" id="cd00377">
    <property type="entry name" value="ICL_PEPM"/>
    <property type="match status" value="1"/>
</dbReference>
<keyword evidence="2" id="KW-1185">Reference proteome</keyword>
<dbReference type="PANTHER" id="PTHR42905:SF16">
    <property type="entry name" value="CARBOXYPHOSPHONOENOLPYRUVATE PHOSPHONOMUTASE-LIKE PROTEIN (AFU_ORTHOLOGUE AFUA_5G07230)"/>
    <property type="match status" value="1"/>
</dbReference>
<sequence length="255" mass="28549">MSVQKFRELHHADKPLIIANVWDAISSKAAEDSGFLAVGTSSHAIANMLGYEDGQNIPFDEMLLVINRISKSINIHVSADIESGFTEDLDLLNNYIEQLVDIGVVGINLEDGDTNDEKRKLANENILANKIKSIKDYLKSKGKDIFINARIDTYTTKAKNALEETIKRGKTYKEAGADGIFVPLIEEKDDILRVINEVNLPLNIFITPKLNSYETISKLGIHRVSSGNKVHHKVTEFTNDFFKDLAETKDFSKLL</sequence>
<evidence type="ECO:0000313" key="2">
    <source>
        <dbReference type="Proteomes" id="UP000199149"/>
    </source>
</evidence>
<dbReference type="OrthoDB" id="9780430at2"/>
<dbReference type="SUPFAM" id="SSF51621">
    <property type="entry name" value="Phosphoenolpyruvate/pyruvate domain"/>
    <property type="match status" value="1"/>
</dbReference>
<dbReference type="STRING" id="684065.SAMN05421738_10650"/>
<dbReference type="InterPro" id="IPR039556">
    <property type="entry name" value="ICL/PEPM"/>
</dbReference>
<dbReference type="Pfam" id="PF13714">
    <property type="entry name" value="PEP_mutase"/>
    <property type="match status" value="1"/>
</dbReference>
<dbReference type="Gene3D" id="3.20.20.60">
    <property type="entry name" value="Phosphoenolpyruvate-binding domains"/>
    <property type="match status" value="1"/>
</dbReference>
<dbReference type="RefSeq" id="WP_092907845.1">
    <property type="nucleotide sequence ID" value="NZ_FOUZ01000006.1"/>
</dbReference>
<dbReference type="PANTHER" id="PTHR42905">
    <property type="entry name" value="PHOSPHOENOLPYRUVATE CARBOXYLASE"/>
    <property type="match status" value="1"/>
</dbReference>
<dbReference type="AlphaFoldDB" id="A0A1I4VZ59"/>
<proteinExistence type="predicted"/>
<name>A0A1I4VZ59_9FLAO</name>
<dbReference type="Proteomes" id="UP000199149">
    <property type="component" value="Unassembled WGS sequence"/>
</dbReference>
<reference evidence="2" key="1">
    <citation type="submission" date="2016-10" db="EMBL/GenBank/DDBJ databases">
        <authorList>
            <person name="Varghese N."/>
            <person name="Submissions S."/>
        </authorList>
    </citation>
    <scope>NUCLEOTIDE SEQUENCE [LARGE SCALE GENOMIC DNA]</scope>
    <source>
        <strain evidence="2">XJ109</strain>
    </source>
</reference>
<dbReference type="GO" id="GO:0016829">
    <property type="term" value="F:lyase activity"/>
    <property type="evidence" value="ECO:0007669"/>
    <property type="project" value="UniProtKB-KW"/>
</dbReference>